<proteinExistence type="predicted"/>
<evidence type="ECO:0000256" key="1">
    <source>
        <dbReference type="SAM" id="Coils"/>
    </source>
</evidence>
<feature type="coiled-coil region" evidence="1">
    <location>
        <begin position="200"/>
        <end position="246"/>
    </location>
</feature>
<dbReference type="AlphaFoldDB" id="A0A146K285"/>
<organism evidence="2">
    <name type="scientific">Trepomonas sp. PC1</name>
    <dbReference type="NCBI Taxonomy" id="1076344"/>
    <lineage>
        <taxon>Eukaryota</taxon>
        <taxon>Metamonada</taxon>
        <taxon>Diplomonadida</taxon>
        <taxon>Hexamitidae</taxon>
        <taxon>Hexamitinae</taxon>
        <taxon>Trepomonas</taxon>
    </lineage>
</organism>
<sequence>MSSCKLHVMAQAKFLIDELTNKDNTEFEVYKYITDNFDELEGAKFWRQLKHRIPRGFHDEDHKQVYIDATSEYRTAIPDLHDVEIQFFTWNAAAQGITSASQLIDFLTSFFKQQNYWKVDIGYLVKKVLRRVANLKQPIEQKLAEQLENFIEFCADESQSKMMLFDKKGRMKGDFLELQREITKQEKPKIGRPKKATVEVAAKEKEVAKEKEQVKDVKQKYNKKTKENAEIQIQKVDTQTEKVQEVYVTPLDNKKIAENNELVTTLISFQQTYNTKISEQMDMLVRMMNDVVCSMGKMSDCFSQPLNKMSEGISQLVKQQQQLNQKKKTQ</sequence>
<protein>
    <submittedName>
        <fullName evidence="2">Uncharacterized protein</fullName>
    </submittedName>
</protein>
<accession>A0A146K285</accession>
<evidence type="ECO:0000313" key="2">
    <source>
        <dbReference type="EMBL" id="JAP89659.1"/>
    </source>
</evidence>
<dbReference type="EMBL" id="GDID01006947">
    <property type="protein sequence ID" value="JAP89659.1"/>
    <property type="molecule type" value="Transcribed_RNA"/>
</dbReference>
<name>A0A146K285_9EUKA</name>
<reference evidence="2" key="1">
    <citation type="submission" date="2015-07" db="EMBL/GenBank/DDBJ databases">
        <title>Adaptation to a free-living lifestyle via gene acquisitions in the diplomonad Trepomonas sp. PC1.</title>
        <authorList>
            <person name="Xu F."/>
            <person name="Jerlstrom-Hultqvist J."/>
            <person name="Kolisko M."/>
            <person name="Simpson A.G.B."/>
            <person name="Roger A.J."/>
            <person name="Svard S.G."/>
            <person name="Andersson J.O."/>
        </authorList>
    </citation>
    <scope>NUCLEOTIDE SEQUENCE</scope>
    <source>
        <strain evidence="2">PC1</strain>
    </source>
</reference>
<gene>
    <name evidence="2" type="ORF">TPC1_30846</name>
</gene>
<keyword evidence="1" id="KW-0175">Coiled coil</keyword>